<dbReference type="InterPro" id="IPR038377">
    <property type="entry name" value="Na/Glc_symporter_sf"/>
</dbReference>
<evidence type="ECO:0000256" key="2">
    <source>
        <dbReference type="ARBA" id="ARBA00006434"/>
    </source>
</evidence>
<keyword evidence="6 9" id="KW-0472">Membrane</keyword>
<comment type="subcellular location">
    <subcellularLocation>
        <location evidence="1">Membrane</location>
        <topology evidence="1">Multi-pass membrane protein</topology>
    </subcellularLocation>
</comment>
<dbReference type="Proteomes" id="UP000254031">
    <property type="component" value="Unassembled WGS sequence"/>
</dbReference>
<dbReference type="Pfam" id="PF00474">
    <property type="entry name" value="SSF"/>
    <property type="match status" value="1"/>
</dbReference>
<dbReference type="NCBIfam" id="TIGR00813">
    <property type="entry name" value="sss"/>
    <property type="match status" value="1"/>
</dbReference>
<dbReference type="InterPro" id="IPR001734">
    <property type="entry name" value="Na/solute_symporter"/>
</dbReference>
<dbReference type="PANTHER" id="PTHR11819">
    <property type="entry name" value="SOLUTE CARRIER FAMILY 5"/>
    <property type="match status" value="1"/>
</dbReference>
<keyword evidence="7" id="KW-0915">Sodium</keyword>
<evidence type="ECO:0000256" key="3">
    <source>
        <dbReference type="ARBA" id="ARBA00022692"/>
    </source>
</evidence>
<feature type="transmembrane region" description="Helical" evidence="9">
    <location>
        <begin position="410"/>
        <end position="428"/>
    </location>
</feature>
<evidence type="ECO:0000313" key="10">
    <source>
        <dbReference type="EMBL" id="STY65129.1"/>
    </source>
</evidence>
<keyword evidence="7" id="KW-0739">Sodium transport</keyword>
<feature type="transmembrane region" description="Helical" evidence="9">
    <location>
        <begin position="377"/>
        <end position="398"/>
    </location>
</feature>
<gene>
    <name evidence="10" type="primary">yidK</name>
    <name evidence="10" type="ORF">NCTC9380_00385</name>
</gene>
<keyword evidence="4" id="KW-0813">Transport</keyword>
<organism evidence="10 11">
    <name type="scientific">Mannheimia haemolytica</name>
    <name type="common">Pasteurella haemolytica</name>
    <dbReference type="NCBI Taxonomy" id="75985"/>
    <lineage>
        <taxon>Bacteria</taxon>
        <taxon>Pseudomonadati</taxon>
        <taxon>Pseudomonadota</taxon>
        <taxon>Gammaproteobacteria</taxon>
        <taxon>Pasteurellales</taxon>
        <taxon>Pasteurellaceae</taxon>
        <taxon>Mannheimia</taxon>
    </lineage>
</organism>
<feature type="transmembrane region" description="Helical" evidence="9">
    <location>
        <begin position="33"/>
        <end position="52"/>
    </location>
</feature>
<evidence type="ECO:0000256" key="5">
    <source>
        <dbReference type="ARBA" id="ARBA00022989"/>
    </source>
</evidence>
<dbReference type="Gene3D" id="1.20.1730.10">
    <property type="entry name" value="Sodium/glucose cotransporter"/>
    <property type="match status" value="1"/>
</dbReference>
<feature type="transmembrane region" description="Helical" evidence="9">
    <location>
        <begin position="435"/>
        <end position="454"/>
    </location>
</feature>
<feature type="transmembrane region" description="Helical" evidence="9">
    <location>
        <begin position="6"/>
        <end position="21"/>
    </location>
</feature>
<feature type="transmembrane region" description="Helical" evidence="9">
    <location>
        <begin position="118"/>
        <end position="144"/>
    </location>
</feature>
<dbReference type="PANTHER" id="PTHR11819:SF195">
    <property type="entry name" value="SODIUM_GLUCOSE COTRANSPORTER 4"/>
    <property type="match status" value="1"/>
</dbReference>
<dbReference type="PROSITE" id="PS00456">
    <property type="entry name" value="NA_SOLUT_SYMP_1"/>
    <property type="match status" value="1"/>
</dbReference>
<evidence type="ECO:0000256" key="8">
    <source>
        <dbReference type="RuleBase" id="RU362091"/>
    </source>
</evidence>
<accession>A0A378NC76</accession>
<feature type="transmembrane region" description="Helical" evidence="9">
    <location>
        <begin position="536"/>
        <end position="556"/>
    </location>
</feature>
<sequence>MLLTIITFLVVTGLVGYISWQKTRNDDLSTSKGYFLAGRGLSATIIGCSMVLTSLSTEQLIGVNANSYAGNFSIIAWTVPAVIPLCFLALYLLPKYIRNGYTTIPEFFENRFDRQTRLIMSGLFLVFYLFIVIPTALYTGAIAFNKIFNLETAFGLSYGAAITYTVIAIGIVGAIYAIFGGLKAVAVSDTWNAVLLVIGALLVPVFALIYLGNGSMAEGVKIITTTHVEKWNAVGSATDAVPWPTIFTGIMVVHFFYWTTNQAIVQRALGARDLKAGQKGILIAALFLLLLPLILNLPGLLSFHILGEGLKPIDVSYPELVNKTFPTVLQGFFIAALFGAILSTFNSFLNSAATIYCKDLLPSISKKQFTDAELIRYAKKVSAVMAVITMIFGPLLMFGSDGIFLLTKRFAGFVNIPIVALFAVGLFNKTVSGKAARIALLAHVILYFCIVWVFDVKINFVYVQAGLFVFDVALMLILGTFLKRATPYEDNKINHANVDLTGWEYAPLAVASIVLGLFTLYAFLSPLGLASPDGNPAMVLAVYAVLQAVVCVVFFAKCKGKKVVN</sequence>
<feature type="transmembrane region" description="Helical" evidence="9">
    <location>
        <begin position="503"/>
        <end position="524"/>
    </location>
</feature>
<dbReference type="AlphaFoldDB" id="A0A378NC76"/>
<evidence type="ECO:0000256" key="1">
    <source>
        <dbReference type="ARBA" id="ARBA00004141"/>
    </source>
</evidence>
<keyword evidence="3 9" id="KW-0812">Transmembrane</keyword>
<dbReference type="RefSeq" id="WP_006252344.1">
    <property type="nucleotide sequence ID" value="NZ_CP017484.1"/>
</dbReference>
<feature type="transmembrane region" description="Helical" evidence="9">
    <location>
        <begin position="327"/>
        <end position="356"/>
    </location>
</feature>
<dbReference type="PROSITE" id="PS50283">
    <property type="entry name" value="NA_SOLUT_SYMP_3"/>
    <property type="match status" value="1"/>
</dbReference>
<protein>
    <submittedName>
        <fullName evidence="10">Uncharacterized symporter yidK</fullName>
    </submittedName>
</protein>
<keyword evidence="5 9" id="KW-1133">Transmembrane helix</keyword>
<evidence type="ECO:0000256" key="9">
    <source>
        <dbReference type="SAM" id="Phobius"/>
    </source>
</evidence>
<evidence type="ECO:0000313" key="11">
    <source>
        <dbReference type="Proteomes" id="UP000254031"/>
    </source>
</evidence>
<reference evidence="10 11" key="1">
    <citation type="submission" date="2018-06" db="EMBL/GenBank/DDBJ databases">
        <authorList>
            <consortium name="Pathogen Informatics"/>
            <person name="Doyle S."/>
        </authorList>
    </citation>
    <scope>NUCLEOTIDE SEQUENCE [LARGE SCALE GENOMIC DNA]</scope>
    <source>
        <strain evidence="10 11">NCTC9380</strain>
    </source>
</reference>
<dbReference type="EMBL" id="UGPL01000006">
    <property type="protein sequence ID" value="STY65129.1"/>
    <property type="molecule type" value="Genomic_DNA"/>
</dbReference>
<feature type="transmembrane region" description="Helical" evidence="9">
    <location>
        <begin position="241"/>
        <end position="260"/>
    </location>
</feature>
<dbReference type="NCBIfam" id="NF007790">
    <property type="entry name" value="PRK10484.1"/>
    <property type="match status" value="1"/>
</dbReference>
<dbReference type="GO" id="GO:0005886">
    <property type="term" value="C:plasma membrane"/>
    <property type="evidence" value="ECO:0007669"/>
    <property type="project" value="TreeGrafter"/>
</dbReference>
<comment type="similarity">
    <text evidence="2 8">Belongs to the sodium:solute symporter (SSF) (TC 2.A.21) family.</text>
</comment>
<feature type="transmembrane region" description="Helical" evidence="9">
    <location>
        <begin position="72"/>
        <end position="93"/>
    </location>
</feature>
<keyword evidence="4" id="KW-0769">Symport</keyword>
<keyword evidence="7" id="KW-0406">Ion transport</keyword>
<feature type="transmembrane region" description="Helical" evidence="9">
    <location>
        <begin position="460"/>
        <end position="482"/>
    </location>
</feature>
<proteinExistence type="inferred from homology"/>
<evidence type="ECO:0000256" key="4">
    <source>
        <dbReference type="ARBA" id="ARBA00022847"/>
    </source>
</evidence>
<evidence type="ECO:0000256" key="6">
    <source>
        <dbReference type="ARBA" id="ARBA00023136"/>
    </source>
</evidence>
<evidence type="ECO:0000256" key="7">
    <source>
        <dbReference type="ARBA" id="ARBA00023201"/>
    </source>
</evidence>
<feature type="transmembrane region" description="Helical" evidence="9">
    <location>
        <begin position="156"/>
        <end position="179"/>
    </location>
</feature>
<dbReference type="CDD" id="cd10328">
    <property type="entry name" value="SLC5sbd_YidK"/>
    <property type="match status" value="1"/>
</dbReference>
<dbReference type="GO" id="GO:0005412">
    <property type="term" value="F:D-glucose:sodium symporter activity"/>
    <property type="evidence" value="ECO:0007669"/>
    <property type="project" value="TreeGrafter"/>
</dbReference>
<feature type="transmembrane region" description="Helical" evidence="9">
    <location>
        <begin position="281"/>
        <end position="307"/>
    </location>
</feature>
<name>A0A378NC76_MANHA</name>
<dbReference type="InterPro" id="IPR018212">
    <property type="entry name" value="Na/solute_symporter_CS"/>
</dbReference>
<feature type="transmembrane region" description="Helical" evidence="9">
    <location>
        <begin position="191"/>
        <end position="211"/>
    </location>
</feature>